<organism evidence="4 5">
    <name type="scientific">Besnoitia besnoiti</name>
    <name type="common">Apicomplexan protozoan</name>
    <dbReference type="NCBI Taxonomy" id="94643"/>
    <lineage>
        <taxon>Eukaryota</taxon>
        <taxon>Sar</taxon>
        <taxon>Alveolata</taxon>
        <taxon>Apicomplexa</taxon>
        <taxon>Conoidasida</taxon>
        <taxon>Coccidia</taxon>
        <taxon>Eucoccidiorida</taxon>
        <taxon>Eimeriorina</taxon>
        <taxon>Sarcocystidae</taxon>
        <taxon>Besnoitia</taxon>
    </lineage>
</organism>
<dbReference type="PROSITE" id="PS50012">
    <property type="entry name" value="RCC1_3"/>
    <property type="match status" value="3"/>
</dbReference>
<keyword evidence="1" id="KW-0677">Repeat</keyword>
<feature type="region of interest" description="Disordered" evidence="3">
    <location>
        <begin position="387"/>
        <end position="464"/>
    </location>
</feature>
<dbReference type="STRING" id="94643.A0A2A9MHP5"/>
<dbReference type="RefSeq" id="XP_029220713.1">
    <property type="nucleotide sequence ID" value="XM_029363347.1"/>
</dbReference>
<gene>
    <name evidence="4" type="ORF">BESB_048960</name>
</gene>
<dbReference type="Proteomes" id="UP000224006">
    <property type="component" value="Chromosome III"/>
</dbReference>
<feature type="repeat" description="RCC1" evidence="2">
    <location>
        <begin position="245"/>
        <end position="295"/>
    </location>
</feature>
<evidence type="ECO:0000313" key="4">
    <source>
        <dbReference type="EMBL" id="PFH36704.1"/>
    </source>
</evidence>
<dbReference type="Pfam" id="PF00415">
    <property type="entry name" value="RCC1"/>
    <property type="match status" value="3"/>
</dbReference>
<feature type="compositionally biased region" description="Low complexity" evidence="3">
    <location>
        <begin position="648"/>
        <end position="675"/>
    </location>
</feature>
<dbReference type="InterPro" id="IPR009091">
    <property type="entry name" value="RCC1/BLIP-II"/>
</dbReference>
<feature type="repeat" description="RCC1" evidence="2">
    <location>
        <begin position="519"/>
        <end position="574"/>
    </location>
</feature>
<feature type="compositionally biased region" description="Low complexity" evidence="3">
    <location>
        <begin position="440"/>
        <end position="450"/>
    </location>
</feature>
<evidence type="ECO:0008006" key="6">
    <source>
        <dbReference type="Google" id="ProtNLM"/>
    </source>
</evidence>
<feature type="compositionally biased region" description="Low complexity" evidence="3">
    <location>
        <begin position="1029"/>
        <end position="1044"/>
    </location>
</feature>
<dbReference type="GeneID" id="40309826"/>
<accession>A0A2A9MHP5</accession>
<dbReference type="SUPFAM" id="SSF50985">
    <property type="entry name" value="RCC1/BLIP-II"/>
    <property type="match status" value="2"/>
</dbReference>
<feature type="region of interest" description="Disordered" evidence="3">
    <location>
        <begin position="1006"/>
        <end position="1044"/>
    </location>
</feature>
<dbReference type="InterPro" id="IPR051210">
    <property type="entry name" value="Ub_ligase/GEF_domain"/>
</dbReference>
<dbReference type="EMBL" id="NWUJ01000003">
    <property type="protein sequence ID" value="PFH36704.1"/>
    <property type="molecule type" value="Genomic_DNA"/>
</dbReference>
<dbReference type="InterPro" id="IPR000408">
    <property type="entry name" value="Reg_chr_condens"/>
</dbReference>
<dbReference type="PRINTS" id="PR00633">
    <property type="entry name" value="RCCNDNSATION"/>
</dbReference>
<protein>
    <recommendedName>
        <fullName evidence="6">Regulator of chromosome condensation (RCC1) repeat-containing protein</fullName>
    </recommendedName>
</protein>
<reference evidence="4 5" key="1">
    <citation type="submission" date="2017-09" db="EMBL/GenBank/DDBJ databases">
        <title>Genome sequencing of Besnoitia besnoiti strain Bb-Ger1.</title>
        <authorList>
            <person name="Schares G."/>
            <person name="Venepally P."/>
            <person name="Lorenzi H.A."/>
        </authorList>
    </citation>
    <scope>NUCLEOTIDE SEQUENCE [LARGE SCALE GENOMIC DNA]</scope>
    <source>
        <strain evidence="4 5">Bb-Ger1</strain>
    </source>
</reference>
<feature type="compositionally biased region" description="Low complexity" evidence="3">
    <location>
        <begin position="396"/>
        <end position="419"/>
    </location>
</feature>
<dbReference type="OrthoDB" id="10256179at2759"/>
<dbReference type="Pfam" id="PF13540">
    <property type="entry name" value="RCC1_2"/>
    <property type="match status" value="1"/>
</dbReference>
<feature type="repeat" description="RCC1" evidence="2">
    <location>
        <begin position="296"/>
        <end position="345"/>
    </location>
</feature>
<feature type="compositionally biased region" description="Low complexity" evidence="3">
    <location>
        <begin position="757"/>
        <end position="772"/>
    </location>
</feature>
<evidence type="ECO:0000256" key="3">
    <source>
        <dbReference type="SAM" id="MobiDB-lite"/>
    </source>
</evidence>
<dbReference type="VEuPathDB" id="ToxoDB:BESB_048960"/>
<dbReference type="Gene3D" id="2.130.10.30">
    <property type="entry name" value="Regulator of chromosome condensation 1/beta-lactamase-inhibitor protein II"/>
    <property type="match status" value="3"/>
</dbReference>
<evidence type="ECO:0000256" key="1">
    <source>
        <dbReference type="ARBA" id="ARBA00022737"/>
    </source>
</evidence>
<dbReference type="KEGG" id="bbes:BESB_048960"/>
<feature type="compositionally biased region" description="Basic residues" evidence="3">
    <location>
        <begin position="926"/>
        <end position="938"/>
    </location>
</feature>
<feature type="region of interest" description="Disordered" evidence="3">
    <location>
        <begin position="629"/>
        <end position="969"/>
    </location>
</feature>
<feature type="compositionally biased region" description="Basic and acidic residues" evidence="3">
    <location>
        <begin position="723"/>
        <end position="739"/>
    </location>
</feature>
<proteinExistence type="predicted"/>
<feature type="compositionally biased region" description="Basic and acidic residues" evidence="3">
    <location>
        <begin position="451"/>
        <end position="464"/>
    </location>
</feature>
<evidence type="ECO:0000256" key="2">
    <source>
        <dbReference type="PROSITE-ProRule" id="PRU00235"/>
    </source>
</evidence>
<name>A0A2A9MHP5_BESBE</name>
<keyword evidence="5" id="KW-1185">Reference proteome</keyword>
<feature type="compositionally biased region" description="Low complexity" evidence="3">
    <location>
        <begin position="601"/>
        <end position="617"/>
    </location>
</feature>
<dbReference type="AlphaFoldDB" id="A0A2A9MHP5"/>
<feature type="region of interest" description="Disordered" evidence="3">
    <location>
        <begin position="593"/>
        <end position="617"/>
    </location>
</feature>
<feature type="region of interest" description="Disordered" evidence="3">
    <location>
        <begin position="1060"/>
        <end position="1116"/>
    </location>
</feature>
<dbReference type="PANTHER" id="PTHR22870">
    <property type="entry name" value="REGULATOR OF CHROMOSOME CONDENSATION"/>
    <property type="match status" value="1"/>
</dbReference>
<dbReference type="PROSITE" id="PS00626">
    <property type="entry name" value="RCC1_2"/>
    <property type="match status" value="1"/>
</dbReference>
<feature type="compositionally biased region" description="Low complexity" evidence="3">
    <location>
        <begin position="687"/>
        <end position="709"/>
    </location>
</feature>
<sequence length="1223" mass="128956">MNRLLEIHPEEKGIVVSKTKLIVVNGGACDFYTISLGERIETPVVISIRATFGEVAVTPDTLQIKPEDYDQPRRIVVVGGKNRDVADSTGEDSSKTELLHYVTSRTPAYDGFAFRLTVILVPTSGAILRSFGTNLHFQLAHENTNKKSQTNPQKVGCGEAHTLILTSQGNMYAFGAAQNGRLGIPRPADLLDSPRGKQGAAALLSFRCKGGLLANYSVPQLITGVPKVRVISVGAAFSACIDERDCLYTWGSNAAGQLGHGHTEDVWQPKKVEFVRTPLLQASCGKNHLLLLTYDGHVYATGEGGEGRLGLGDTHSRRAFERIKALPPARYICAGGSHSAALDSALRVWMWGSNCCGQLGLADWQPSAAFTAASVVADAARVHGKAAGAGADTTPALAKGRAPGASAAAQRSSAGGESRNSFYPEEANRSEGAAKRLAHAHAGAAPGAAGRRSDAAKAGHCESWRRRGESRESILTAYSLSEGYESVSVKPQIVEFLRGKQVVGIALGSLYSIAVTLRGFVYAWGSHELGQLGLPDRLDNQPLPVLVPAFLFSPAVQVFASPCSNCSFVASASDVLNPFLSVSVSNSPLGGGPCTPVSAASQRRSPSPFPLRSSSAESRAFHASSSFRSLSAKSDAREEGHGGGSGLGEPPETAFFSSSRSYTASLASASPCSASMRRGVRTPGESPPSALASSLSPGNAASASSFSSFSPPPPGASRRGGKRKGDEAEARPGALERQRRPSPRSPRGGSLRRKPASRSLSPSARAEASRSASPPPGRRGRQAEGDGGVPVGKSRGAMARRGNGDRRAASGGRTPPPFPPSPRLGRGRGSAGRQTTSESAEESATEKGERQSEGVAAAGGARSIPCARYSRLPSARRPRERGGRGRGGREAPEENASAGEEADFLSADSESGAGDAEVGKSGREGARRKRAPKIKKRTRREEEAAAASLRIAENRRVGHASCTGGSLAPKNAQLTLSDQFGSWYGRLVEREDEERRAADLRYRLRRGEERMKMFRKQAAARREQSLPGPSSFVSPAGSPAAAAHPSSACSLASSFSSAFPPKDEAQIMKPPGNDSEELETPASAPMMLSLPRSPRRSVERGPEGAPPSRLAKQNRRDSLAEIGSMCRGAKASVQRGDRPEQTQRFCTLFSAACRKRPVTGFQLLEPVWTSGEDPAGGENAQDVCVDLASIDFLAPAYWPVRGEAQLEAEAHALASDATQNQEC</sequence>
<evidence type="ECO:0000313" key="5">
    <source>
        <dbReference type="Proteomes" id="UP000224006"/>
    </source>
</evidence>
<comment type="caution">
    <text evidence="4">The sequence shown here is derived from an EMBL/GenBank/DDBJ whole genome shotgun (WGS) entry which is preliminary data.</text>
</comment>
<dbReference type="PANTHER" id="PTHR22870:SF408">
    <property type="entry name" value="OS09G0560450 PROTEIN"/>
    <property type="match status" value="1"/>
</dbReference>
<feature type="compositionally biased region" description="Basic and acidic residues" evidence="3">
    <location>
        <begin position="880"/>
        <end position="892"/>
    </location>
</feature>